<protein>
    <submittedName>
        <fullName evidence="6">EI24 domain-containing protein</fullName>
    </submittedName>
</protein>
<keyword evidence="7" id="KW-1185">Reference proteome</keyword>
<comment type="caution">
    <text evidence="6">The sequence shown here is derived from an EMBL/GenBank/DDBJ whole genome shotgun (WGS) entry which is preliminary data.</text>
</comment>
<reference evidence="6" key="1">
    <citation type="submission" date="2022-12" db="EMBL/GenBank/DDBJ databases">
        <title>Paracoccus onchidii sp. nov., isolated from a marine invertebrate from the South China Sea.</title>
        <authorList>
            <person name="Xu S."/>
            <person name="Liu Z."/>
            <person name="Xu Y."/>
        </authorList>
    </citation>
    <scope>NUCLEOTIDE SEQUENCE</scope>
    <source>
        <strain evidence="6">Z330</strain>
    </source>
</reference>
<evidence type="ECO:0000256" key="5">
    <source>
        <dbReference type="SAM" id="Phobius"/>
    </source>
</evidence>
<organism evidence="6 7">
    <name type="scientific">Paracoccus onchidii</name>
    <dbReference type="NCBI Taxonomy" id="3017813"/>
    <lineage>
        <taxon>Bacteria</taxon>
        <taxon>Pseudomonadati</taxon>
        <taxon>Pseudomonadota</taxon>
        <taxon>Alphaproteobacteria</taxon>
        <taxon>Rhodobacterales</taxon>
        <taxon>Paracoccaceae</taxon>
        <taxon>Paracoccus</taxon>
    </lineage>
</organism>
<dbReference type="RefSeq" id="WP_271888589.1">
    <property type="nucleotide sequence ID" value="NZ_JAQBIE010000009.1"/>
</dbReference>
<evidence type="ECO:0000256" key="4">
    <source>
        <dbReference type="ARBA" id="ARBA00023136"/>
    </source>
</evidence>
<accession>A0ABT4ZDM5</accession>
<evidence type="ECO:0000256" key="1">
    <source>
        <dbReference type="ARBA" id="ARBA00004141"/>
    </source>
</evidence>
<keyword evidence="4 5" id="KW-0472">Membrane</keyword>
<feature type="transmembrane region" description="Helical" evidence="5">
    <location>
        <begin position="20"/>
        <end position="46"/>
    </location>
</feature>
<sequence>MIAVRALLAGWADMLRPRILSLVLTGIALTIMLFVALQAATFWLIRFITSGSVTLPWLGQFDIGNVLSWGSLALFPILGFFLMAPVAAGFAGLFAERVAEAVEAIHYPTRRGRSLDFLDGLLESLAVVAAVIGVGIVTLILTPFIGPLSPVLFYTANGWLLGREFFQMAARRHLNEEQANTLRRHNGLRVTFAGALVAIGLTIPFVNIAVPLLAAAAFTHLFHMLSGTSGPAPRYRHG</sequence>
<dbReference type="EMBL" id="JAQBIE010000009">
    <property type="protein sequence ID" value="MDB6177464.1"/>
    <property type="molecule type" value="Genomic_DNA"/>
</dbReference>
<feature type="transmembrane region" description="Helical" evidence="5">
    <location>
        <begin position="151"/>
        <end position="170"/>
    </location>
</feature>
<evidence type="ECO:0000256" key="2">
    <source>
        <dbReference type="ARBA" id="ARBA00022692"/>
    </source>
</evidence>
<feature type="transmembrane region" description="Helical" evidence="5">
    <location>
        <begin position="120"/>
        <end position="145"/>
    </location>
</feature>
<dbReference type="InterPro" id="IPR059112">
    <property type="entry name" value="CysZ/EI24"/>
</dbReference>
<comment type="subcellular location">
    <subcellularLocation>
        <location evidence="1">Membrane</location>
        <topology evidence="1">Multi-pass membrane protein</topology>
    </subcellularLocation>
</comment>
<feature type="transmembrane region" description="Helical" evidence="5">
    <location>
        <begin position="66"/>
        <end position="95"/>
    </location>
</feature>
<keyword evidence="2 5" id="KW-0812">Transmembrane</keyword>
<gene>
    <name evidence="6" type="ORF">PAF17_08050</name>
</gene>
<proteinExistence type="predicted"/>
<evidence type="ECO:0000313" key="6">
    <source>
        <dbReference type="EMBL" id="MDB6177464.1"/>
    </source>
</evidence>
<feature type="transmembrane region" description="Helical" evidence="5">
    <location>
        <begin position="190"/>
        <end position="218"/>
    </location>
</feature>
<dbReference type="Pfam" id="PF07264">
    <property type="entry name" value="EI24"/>
    <property type="match status" value="1"/>
</dbReference>
<evidence type="ECO:0000313" key="7">
    <source>
        <dbReference type="Proteomes" id="UP001165641"/>
    </source>
</evidence>
<evidence type="ECO:0000256" key="3">
    <source>
        <dbReference type="ARBA" id="ARBA00022989"/>
    </source>
</evidence>
<name>A0ABT4ZDM5_9RHOB</name>
<keyword evidence="3 5" id="KW-1133">Transmembrane helix</keyword>
<dbReference type="Proteomes" id="UP001165641">
    <property type="component" value="Unassembled WGS sequence"/>
</dbReference>